<dbReference type="Gene3D" id="2.60.120.200">
    <property type="match status" value="1"/>
</dbReference>
<protein>
    <recommendedName>
        <fullName evidence="2 3">Galectin domain-containing protein</fullName>
    </recommendedName>
</protein>
<organism evidence="4 5">
    <name type="scientific">Chironomus riparius</name>
    <dbReference type="NCBI Taxonomy" id="315576"/>
    <lineage>
        <taxon>Eukaryota</taxon>
        <taxon>Metazoa</taxon>
        <taxon>Ecdysozoa</taxon>
        <taxon>Arthropoda</taxon>
        <taxon>Hexapoda</taxon>
        <taxon>Insecta</taxon>
        <taxon>Pterygota</taxon>
        <taxon>Neoptera</taxon>
        <taxon>Endopterygota</taxon>
        <taxon>Diptera</taxon>
        <taxon>Nematocera</taxon>
        <taxon>Chironomoidea</taxon>
        <taxon>Chironomidae</taxon>
        <taxon>Chironominae</taxon>
        <taxon>Chironomus</taxon>
    </lineage>
</organism>
<evidence type="ECO:0000259" key="2">
    <source>
        <dbReference type="SMART" id="SM00276"/>
    </source>
</evidence>
<keyword evidence="5" id="KW-1185">Reference proteome</keyword>
<dbReference type="InterPro" id="IPR013320">
    <property type="entry name" value="ConA-like_dom_sf"/>
</dbReference>
<evidence type="ECO:0000313" key="5">
    <source>
        <dbReference type="Proteomes" id="UP001153620"/>
    </source>
</evidence>
<reference evidence="4" key="1">
    <citation type="submission" date="2022-01" db="EMBL/GenBank/DDBJ databases">
        <authorList>
            <person name="King R."/>
        </authorList>
    </citation>
    <scope>NUCLEOTIDE SEQUENCE</scope>
</reference>
<keyword evidence="1" id="KW-0430">Lectin</keyword>
<dbReference type="GO" id="GO:0030246">
    <property type="term" value="F:carbohydrate binding"/>
    <property type="evidence" value="ECO:0007669"/>
    <property type="project" value="UniProtKB-KW"/>
</dbReference>
<evidence type="ECO:0000313" key="4">
    <source>
        <dbReference type="EMBL" id="CAG9804778.1"/>
    </source>
</evidence>
<proteinExistence type="predicted"/>
<name>A0A9N9RVY0_9DIPT</name>
<dbReference type="Pfam" id="PF00337">
    <property type="entry name" value="Gal-bind_lectin"/>
    <property type="match status" value="1"/>
</dbReference>
<dbReference type="InterPro" id="IPR001079">
    <property type="entry name" value="Galectin_CRD"/>
</dbReference>
<dbReference type="Proteomes" id="UP001153620">
    <property type="component" value="Chromosome 2"/>
</dbReference>
<sequence>MEDCLERVNNCLHIFTSCLPKDNNNQSNSTNLNNYTKAPKMNDYYTLMLPTRPKIDDEIKIKAKLKHRPTEFIINLCVDSTIESKNDEPMMIAFHFRTKFKEHSEDTSYVVLNCKRGHDGWDDIEEIDNSWIDDNVEEIDITLRFSKREIQFFSGSSLEYQFEHQYEINRIDRLQIGGDLDYIEEVALRYKKSF</sequence>
<dbReference type="OrthoDB" id="8443340at2759"/>
<dbReference type="AlphaFoldDB" id="A0A9N9RVY0"/>
<accession>A0A9N9RVY0</accession>
<dbReference type="SUPFAM" id="SSF49899">
    <property type="entry name" value="Concanavalin A-like lectins/glucanases"/>
    <property type="match status" value="1"/>
</dbReference>
<reference evidence="4" key="2">
    <citation type="submission" date="2022-10" db="EMBL/GenBank/DDBJ databases">
        <authorList>
            <consortium name="ENA_rothamsted_submissions"/>
            <consortium name="culmorum"/>
            <person name="King R."/>
        </authorList>
    </citation>
    <scope>NUCLEOTIDE SEQUENCE</scope>
</reference>
<dbReference type="EMBL" id="OU895878">
    <property type="protein sequence ID" value="CAG9804778.1"/>
    <property type="molecule type" value="Genomic_DNA"/>
</dbReference>
<evidence type="ECO:0000256" key="1">
    <source>
        <dbReference type="ARBA" id="ARBA00022734"/>
    </source>
</evidence>
<feature type="domain" description="Galectin" evidence="3">
    <location>
        <begin position="49"/>
        <end position="185"/>
    </location>
</feature>
<gene>
    <name evidence="4" type="ORF">CHIRRI_LOCUS7657</name>
</gene>
<feature type="domain" description="Galectin" evidence="2">
    <location>
        <begin position="49"/>
        <end position="186"/>
    </location>
</feature>
<evidence type="ECO:0000259" key="3">
    <source>
        <dbReference type="SMART" id="SM00908"/>
    </source>
</evidence>
<dbReference type="SMART" id="SM00908">
    <property type="entry name" value="Gal-bind_lectin"/>
    <property type="match status" value="1"/>
</dbReference>
<dbReference type="SMART" id="SM00276">
    <property type="entry name" value="GLECT"/>
    <property type="match status" value="1"/>
</dbReference>